<accession>A0A8S5PJQ9</accession>
<dbReference type="EMBL" id="BK015446">
    <property type="protein sequence ID" value="DAE07138.1"/>
    <property type="molecule type" value="Genomic_DNA"/>
</dbReference>
<name>A0A8S5PJQ9_9CAUD</name>
<reference evidence="1" key="1">
    <citation type="journal article" date="2021" name="Proc. Natl. Acad. Sci. U.S.A.">
        <title>A Catalog of Tens of Thousands of Viruses from Human Metagenomes Reveals Hidden Associations with Chronic Diseases.</title>
        <authorList>
            <person name="Tisza M.J."/>
            <person name="Buck C.B."/>
        </authorList>
    </citation>
    <scope>NUCLEOTIDE SEQUENCE</scope>
    <source>
        <strain evidence="1">CtsK93</strain>
    </source>
</reference>
<sequence>MKDVKKELDRFIPKIEIEIIKSDFDTVYFRELK</sequence>
<proteinExistence type="predicted"/>
<protein>
    <submittedName>
        <fullName evidence="1">Uncharacterized protein</fullName>
    </submittedName>
</protein>
<organism evidence="1">
    <name type="scientific">Myoviridae sp. ctsK93</name>
    <dbReference type="NCBI Taxonomy" id="2825190"/>
    <lineage>
        <taxon>Viruses</taxon>
        <taxon>Duplodnaviria</taxon>
        <taxon>Heunggongvirae</taxon>
        <taxon>Uroviricota</taxon>
        <taxon>Caudoviricetes</taxon>
    </lineage>
</organism>
<evidence type="ECO:0000313" key="1">
    <source>
        <dbReference type="EMBL" id="DAE07138.1"/>
    </source>
</evidence>